<evidence type="ECO:0000313" key="2">
    <source>
        <dbReference type="Proteomes" id="UP001151760"/>
    </source>
</evidence>
<proteinExistence type="predicted"/>
<organism evidence="1 2">
    <name type="scientific">Tanacetum coccineum</name>
    <dbReference type="NCBI Taxonomy" id="301880"/>
    <lineage>
        <taxon>Eukaryota</taxon>
        <taxon>Viridiplantae</taxon>
        <taxon>Streptophyta</taxon>
        <taxon>Embryophyta</taxon>
        <taxon>Tracheophyta</taxon>
        <taxon>Spermatophyta</taxon>
        <taxon>Magnoliopsida</taxon>
        <taxon>eudicotyledons</taxon>
        <taxon>Gunneridae</taxon>
        <taxon>Pentapetalae</taxon>
        <taxon>asterids</taxon>
        <taxon>campanulids</taxon>
        <taxon>Asterales</taxon>
        <taxon>Asteraceae</taxon>
        <taxon>Asteroideae</taxon>
        <taxon>Anthemideae</taxon>
        <taxon>Anthemidinae</taxon>
        <taxon>Tanacetum</taxon>
    </lineage>
</organism>
<protein>
    <recommendedName>
        <fullName evidence="3">RNA-directed DNA polymerase, eukaryota, reverse transcriptase zinc-binding domain protein</fullName>
    </recommendedName>
</protein>
<reference evidence="1" key="1">
    <citation type="journal article" date="2022" name="Int. J. Mol. Sci.">
        <title>Draft Genome of Tanacetum Coccineum: Genomic Comparison of Closely Related Tanacetum-Family Plants.</title>
        <authorList>
            <person name="Yamashiro T."/>
            <person name="Shiraishi A."/>
            <person name="Nakayama K."/>
            <person name="Satake H."/>
        </authorList>
    </citation>
    <scope>NUCLEOTIDE SEQUENCE</scope>
</reference>
<feature type="non-terminal residue" evidence="1">
    <location>
        <position position="135"/>
    </location>
</feature>
<keyword evidence="2" id="KW-1185">Reference proteome</keyword>
<dbReference type="Proteomes" id="UP001151760">
    <property type="component" value="Unassembled WGS sequence"/>
</dbReference>
<evidence type="ECO:0000313" key="1">
    <source>
        <dbReference type="EMBL" id="GJT86636.1"/>
    </source>
</evidence>
<dbReference type="EMBL" id="BQNB010019565">
    <property type="protein sequence ID" value="GJT86636.1"/>
    <property type="molecule type" value="Genomic_DNA"/>
</dbReference>
<comment type="caution">
    <text evidence="1">The sequence shown here is derived from an EMBL/GenBank/DDBJ whole genome shotgun (WGS) entry which is preliminary data.</text>
</comment>
<gene>
    <name evidence="1" type="ORF">Tco_1068353</name>
</gene>
<evidence type="ECO:0008006" key="3">
    <source>
        <dbReference type="Google" id="ProtNLM"/>
    </source>
</evidence>
<name>A0ABQ5HGY1_9ASTR</name>
<sequence>MSSLGAIDEGVFKGVHLHGSTSISYLFYADDAMFIGEWSDANLKGVSVSGKCKGVVVKFFRSLVRAESNINTGGSNSLMEVCVAFSILMDRWICDLFMAMGSSRVKEEDIHHVSNLMRFGLENRVAREAEAARLA</sequence>
<accession>A0ABQ5HGY1</accession>
<reference evidence="1" key="2">
    <citation type="submission" date="2022-01" db="EMBL/GenBank/DDBJ databases">
        <authorList>
            <person name="Yamashiro T."/>
            <person name="Shiraishi A."/>
            <person name="Satake H."/>
            <person name="Nakayama K."/>
        </authorList>
    </citation>
    <scope>NUCLEOTIDE SEQUENCE</scope>
</reference>